<evidence type="ECO:0000256" key="1">
    <source>
        <dbReference type="SAM" id="Coils"/>
    </source>
</evidence>
<dbReference type="InterPro" id="IPR059000">
    <property type="entry name" value="ATPase_P-type_domA"/>
</dbReference>
<evidence type="ECO:0000256" key="3">
    <source>
        <dbReference type="SAM" id="Phobius"/>
    </source>
</evidence>
<keyword evidence="1" id="KW-0175">Coiled coil</keyword>
<dbReference type="Gene3D" id="2.70.150.10">
    <property type="entry name" value="Calcium-transporting ATPase, cytoplasmic transduction domain A"/>
    <property type="match status" value="1"/>
</dbReference>
<feature type="transmembrane region" description="Helical" evidence="3">
    <location>
        <begin position="348"/>
        <end position="368"/>
    </location>
</feature>
<sequence>MDDEQENECENLVKGYGTVEALTILYEELSNEIENFEAKLSKQKWKNIFMLMYPKNVKSAFHLTSMALILILMFALVLGYIVGDESYIEGTGWWLAESITMIFFVSFNFGFNLWNAHLESYEHIQMARLTLQKLLECINNNSWNKDNYPHLHCPLSPCVSLQWTLRDNEVVNVPVPLLVKGDIIIVRPGQQVPAACRELEETEETQDTVLEEGTVYSPRQENGDKSNLPNGRTPIIPCRFLLLETPFVKYLRMVLEDNFERPVSTTENDRYLISTVWIERRLLPCVLVHSVIPILPLLFPILWRLLNYYGQARVFAAFDAAKDTKMIASEDSFSSDSSISEDEARVDIPWSTILSWFWAIFVGNVPVVTRRVNITHTLGSVTSLCCIDKKGILSWPNPTAEKIFFLSSLDKQVQETKNAEESFQSPDHSVKVEKSAEINMAEKPNSSMSTYGYFQPSHVEVLDLTHYAKVNTL</sequence>
<feature type="region of interest" description="Disordered" evidence="2">
    <location>
        <begin position="202"/>
        <end position="228"/>
    </location>
</feature>
<feature type="domain" description="P-type ATPase A" evidence="4">
    <location>
        <begin position="164"/>
        <end position="206"/>
    </location>
</feature>
<dbReference type="SUPFAM" id="SSF81653">
    <property type="entry name" value="Calcium ATPase, transduction domain A"/>
    <property type="match status" value="1"/>
</dbReference>
<dbReference type="Proteomes" id="UP001217089">
    <property type="component" value="Unassembled WGS sequence"/>
</dbReference>
<keyword evidence="3" id="KW-1133">Transmembrane helix</keyword>
<feature type="coiled-coil region" evidence="1">
    <location>
        <begin position="19"/>
        <end position="46"/>
    </location>
</feature>
<feature type="transmembrane region" description="Helical" evidence="3">
    <location>
        <begin position="93"/>
        <end position="114"/>
    </location>
</feature>
<feature type="transmembrane region" description="Helical" evidence="3">
    <location>
        <begin position="60"/>
        <end position="81"/>
    </location>
</feature>
<protein>
    <recommendedName>
        <fullName evidence="4">P-type ATPase A domain-containing protein</fullName>
    </recommendedName>
</protein>
<reference evidence="5 6" key="1">
    <citation type="submission" date="2022-12" db="EMBL/GenBank/DDBJ databases">
        <title>Chromosome-level genome of Tegillarca granosa.</title>
        <authorList>
            <person name="Kim J."/>
        </authorList>
    </citation>
    <scope>NUCLEOTIDE SEQUENCE [LARGE SCALE GENOMIC DNA]</scope>
    <source>
        <strain evidence="5">Teg-2019</strain>
        <tissue evidence="5">Adductor muscle</tissue>
    </source>
</reference>
<proteinExistence type="predicted"/>
<evidence type="ECO:0000256" key="2">
    <source>
        <dbReference type="SAM" id="MobiDB-lite"/>
    </source>
</evidence>
<dbReference type="InterPro" id="IPR008250">
    <property type="entry name" value="ATPase_P-typ_transduc_dom_A_sf"/>
</dbReference>
<evidence type="ECO:0000313" key="6">
    <source>
        <dbReference type="Proteomes" id="UP001217089"/>
    </source>
</evidence>
<keyword evidence="3" id="KW-0812">Transmembrane</keyword>
<organism evidence="5 6">
    <name type="scientific">Tegillarca granosa</name>
    <name type="common">Malaysian cockle</name>
    <name type="synonym">Anadara granosa</name>
    <dbReference type="NCBI Taxonomy" id="220873"/>
    <lineage>
        <taxon>Eukaryota</taxon>
        <taxon>Metazoa</taxon>
        <taxon>Spiralia</taxon>
        <taxon>Lophotrochozoa</taxon>
        <taxon>Mollusca</taxon>
        <taxon>Bivalvia</taxon>
        <taxon>Autobranchia</taxon>
        <taxon>Pteriomorphia</taxon>
        <taxon>Arcoida</taxon>
        <taxon>Arcoidea</taxon>
        <taxon>Arcidae</taxon>
        <taxon>Tegillarca</taxon>
    </lineage>
</organism>
<feature type="compositionally biased region" description="Polar residues" evidence="2">
    <location>
        <begin position="217"/>
        <end position="228"/>
    </location>
</feature>
<dbReference type="InterPro" id="IPR039720">
    <property type="entry name" value="TMEM94"/>
</dbReference>
<gene>
    <name evidence="5" type="ORF">KUTeg_004570</name>
</gene>
<dbReference type="EMBL" id="JARBDR010000214">
    <property type="protein sequence ID" value="KAJ8319479.1"/>
    <property type="molecule type" value="Genomic_DNA"/>
</dbReference>
<comment type="caution">
    <text evidence="5">The sequence shown here is derived from an EMBL/GenBank/DDBJ whole genome shotgun (WGS) entry which is preliminary data.</text>
</comment>
<dbReference type="Pfam" id="PF00122">
    <property type="entry name" value="E1-E2_ATPase"/>
    <property type="match status" value="1"/>
</dbReference>
<dbReference type="PANTHER" id="PTHR13219:SF6">
    <property type="entry name" value="TRANSMEMBRANE PROTEIN 94"/>
    <property type="match status" value="1"/>
</dbReference>
<name>A0ABQ9FQD9_TEGGR</name>
<feature type="transmembrane region" description="Helical" evidence="3">
    <location>
        <begin position="282"/>
        <end position="303"/>
    </location>
</feature>
<keyword evidence="3" id="KW-0472">Membrane</keyword>
<dbReference type="PANTHER" id="PTHR13219">
    <property type="entry name" value="TRANSMEMBRANE PROTEIN 94"/>
    <property type="match status" value="1"/>
</dbReference>
<evidence type="ECO:0000313" key="5">
    <source>
        <dbReference type="EMBL" id="KAJ8319479.1"/>
    </source>
</evidence>
<evidence type="ECO:0000259" key="4">
    <source>
        <dbReference type="Pfam" id="PF00122"/>
    </source>
</evidence>
<accession>A0ABQ9FQD9</accession>
<keyword evidence="6" id="KW-1185">Reference proteome</keyword>